<comment type="subcellular location">
    <subcellularLocation>
        <location evidence="1 6">Periplasm</location>
    </subcellularLocation>
</comment>
<evidence type="ECO:0000256" key="1">
    <source>
        <dbReference type="ARBA" id="ARBA00004418"/>
    </source>
</evidence>
<evidence type="ECO:0000256" key="6">
    <source>
        <dbReference type="RuleBase" id="RU003918"/>
    </source>
</evidence>
<dbReference type="STRING" id="93378.A9798_05920"/>
<dbReference type="InterPro" id="IPR008962">
    <property type="entry name" value="PapD-like_sf"/>
</dbReference>
<evidence type="ECO:0000313" key="9">
    <source>
        <dbReference type="EMBL" id="STC86790.1"/>
    </source>
</evidence>
<dbReference type="InterPro" id="IPR001829">
    <property type="entry name" value="Pili_assmbl_chaperone_bac"/>
</dbReference>
<dbReference type="Pfam" id="PF02753">
    <property type="entry name" value="PapD_C"/>
    <property type="match status" value="1"/>
</dbReference>
<dbReference type="InterPro" id="IPR036316">
    <property type="entry name" value="Pili_assmbl_chap_C_dom_sf"/>
</dbReference>
<dbReference type="Proteomes" id="UP000255248">
    <property type="component" value="Unassembled WGS sequence"/>
</dbReference>
<keyword evidence="3" id="KW-0732">Signal</keyword>
<protein>
    <submittedName>
        <fullName evidence="9">Chaperone protein focC</fullName>
    </submittedName>
</protein>
<accession>A0A376DC83</accession>
<evidence type="ECO:0000259" key="8">
    <source>
        <dbReference type="Pfam" id="PF02753"/>
    </source>
</evidence>
<dbReference type="PANTHER" id="PTHR30251">
    <property type="entry name" value="PILUS ASSEMBLY CHAPERONE"/>
    <property type="match status" value="1"/>
</dbReference>
<dbReference type="GO" id="GO:0071555">
    <property type="term" value="P:cell wall organization"/>
    <property type="evidence" value="ECO:0007669"/>
    <property type="project" value="InterPro"/>
</dbReference>
<dbReference type="SUPFAM" id="SSF49584">
    <property type="entry name" value="Periplasmic chaperone C-domain"/>
    <property type="match status" value="1"/>
</dbReference>
<dbReference type="InterPro" id="IPR016147">
    <property type="entry name" value="Pili_assmbl_chaperone_N"/>
</dbReference>
<evidence type="ECO:0000256" key="3">
    <source>
        <dbReference type="ARBA" id="ARBA00022729"/>
    </source>
</evidence>
<evidence type="ECO:0000256" key="4">
    <source>
        <dbReference type="ARBA" id="ARBA00022764"/>
    </source>
</evidence>
<comment type="similarity">
    <text evidence="2 6">Belongs to the periplasmic pilus chaperone family.</text>
</comment>
<dbReference type="InterPro" id="IPR050643">
    <property type="entry name" value="Periplasmic_pilus_chap"/>
</dbReference>
<reference evidence="9 10" key="1">
    <citation type="submission" date="2018-06" db="EMBL/GenBank/DDBJ databases">
        <authorList>
            <consortium name="Pathogen Informatics"/>
            <person name="Doyle S."/>
        </authorList>
    </citation>
    <scope>NUCLEOTIDE SEQUENCE [LARGE SCALE GENOMIC DNA]</scope>
    <source>
        <strain evidence="9 10">NCTC12121</strain>
    </source>
</reference>
<dbReference type="PRINTS" id="PR00969">
    <property type="entry name" value="CHAPERONPILI"/>
</dbReference>
<keyword evidence="4" id="KW-0574">Periplasm</keyword>
<dbReference type="InterPro" id="IPR016148">
    <property type="entry name" value="Pili_assmbl_chaperone_C"/>
</dbReference>
<sequence length="238" mass="26047">MGPVHCGAAMKNVLLSLLCCVIAWPTYATIVIYGTRIIYPAERQEIRVQLANRGDKTSLIQAWIDEGDPSVPPEQVKAPFMLTPPITTIAAGNGQQLRIRALANTLPQDRESLFYLNVVDIPPDNPAHSGNLLKLAMQNRIKLFYRPQGIGALDEKSVSQVLARRTPQGITLDNRSANHITIIRLSAGQQRQLLENTLMLPPFSQQQISTAGLAGVSALTLSYLNDYGAKSQQAIPLN</sequence>
<evidence type="ECO:0000256" key="2">
    <source>
        <dbReference type="ARBA" id="ARBA00007399"/>
    </source>
</evidence>
<evidence type="ECO:0000259" key="7">
    <source>
        <dbReference type="Pfam" id="PF00345"/>
    </source>
</evidence>
<dbReference type="PROSITE" id="PS00635">
    <property type="entry name" value="PILI_CHAPERONE"/>
    <property type="match status" value="1"/>
</dbReference>
<organism evidence="9 10">
    <name type="scientific">Edwardsiella hoshinae</name>
    <dbReference type="NCBI Taxonomy" id="93378"/>
    <lineage>
        <taxon>Bacteria</taxon>
        <taxon>Pseudomonadati</taxon>
        <taxon>Pseudomonadota</taxon>
        <taxon>Gammaproteobacteria</taxon>
        <taxon>Enterobacterales</taxon>
        <taxon>Hafniaceae</taxon>
        <taxon>Edwardsiella</taxon>
    </lineage>
</organism>
<dbReference type="GO" id="GO:0030288">
    <property type="term" value="C:outer membrane-bounded periplasmic space"/>
    <property type="evidence" value="ECO:0007669"/>
    <property type="project" value="InterPro"/>
</dbReference>
<name>A0A376DC83_9GAMM</name>
<evidence type="ECO:0000256" key="5">
    <source>
        <dbReference type="ARBA" id="ARBA00023186"/>
    </source>
</evidence>
<dbReference type="PANTHER" id="PTHR30251:SF10">
    <property type="entry name" value="FIMBRIAL CHAPERONE YEHC-RELATED"/>
    <property type="match status" value="1"/>
</dbReference>
<dbReference type="Gene3D" id="2.60.40.10">
    <property type="entry name" value="Immunoglobulins"/>
    <property type="match status" value="2"/>
</dbReference>
<evidence type="ECO:0000313" key="10">
    <source>
        <dbReference type="Proteomes" id="UP000255248"/>
    </source>
</evidence>
<dbReference type="InterPro" id="IPR018046">
    <property type="entry name" value="Pili_assmbl_chaperone_CS"/>
</dbReference>
<feature type="domain" description="Pili assembly chaperone C-terminal" evidence="8">
    <location>
        <begin position="173"/>
        <end position="231"/>
    </location>
</feature>
<gene>
    <name evidence="9" type="primary">focC</name>
    <name evidence="9" type="ORF">NCTC12121_01271</name>
</gene>
<keyword evidence="5 6" id="KW-0143">Chaperone</keyword>
<dbReference type="EMBL" id="UFXZ01000001">
    <property type="protein sequence ID" value="STC86790.1"/>
    <property type="molecule type" value="Genomic_DNA"/>
</dbReference>
<proteinExistence type="inferred from homology"/>
<dbReference type="AlphaFoldDB" id="A0A376DC83"/>
<feature type="domain" description="Pili assembly chaperone N-terminal" evidence="7">
    <location>
        <begin position="30"/>
        <end position="150"/>
    </location>
</feature>
<dbReference type="Pfam" id="PF00345">
    <property type="entry name" value="PapD_N"/>
    <property type="match status" value="1"/>
</dbReference>
<dbReference type="SUPFAM" id="SSF49354">
    <property type="entry name" value="PapD-like"/>
    <property type="match status" value="1"/>
</dbReference>
<dbReference type="InterPro" id="IPR013783">
    <property type="entry name" value="Ig-like_fold"/>
</dbReference>